<keyword evidence="3" id="KW-0245">EGF-like domain</keyword>
<dbReference type="InterPro" id="IPR049883">
    <property type="entry name" value="NOTCH1_EGF-like"/>
</dbReference>
<dbReference type="InterPro" id="IPR000033">
    <property type="entry name" value="LDLR_classB_rpt"/>
</dbReference>
<dbReference type="Pfam" id="PF14670">
    <property type="entry name" value="FXa_inhibition"/>
    <property type="match status" value="1"/>
</dbReference>
<dbReference type="InterPro" id="IPR001881">
    <property type="entry name" value="EGF-like_Ca-bd_dom"/>
</dbReference>
<feature type="repeat" description="LDL-receptor class B" evidence="13">
    <location>
        <begin position="167"/>
        <end position="209"/>
    </location>
</feature>
<feature type="domain" description="EGF-like" evidence="14">
    <location>
        <begin position="63"/>
        <end position="78"/>
    </location>
</feature>
<evidence type="ECO:0000256" key="11">
    <source>
        <dbReference type="ARBA" id="ARBA00023170"/>
    </source>
</evidence>
<evidence type="ECO:0000256" key="2">
    <source>
        <dbReference type="ARBA" id="ARBA00006373"/>
    </source>
</evidence>
<dbReference type="FunFam" id="2.120.10.30:FF:000241">
    <property type="entry name" value="Low-density lipoprotein receptor-related protein 6"/>
    <property type="match status" value="1"/>
</dbReference>
<protein>
    <recommendedName>
        <fullName evidence="14">EGF-like domain-containing protein</fullName>
    </recommendedName>
</protein>
<dbReference type="Gene3D" id="2.10.25.10">
    <property type="entry name" value="Laminin"/>
    <property type="match status" value="2"/>
</dbReference>
<dbReference type="AlphaFoldDB" id="A7RIK9"/>
<feature type="repeat" description="LDL-receptor class B" evidence="13">
    <location>
        <begin position="254"/>
        <end position="296"/>
    </location>
</feature>
<evidence type="ECO:0000313" key="15">
    <source>
        <dbReference type="EMBL" id="EDO48729.1"/>
    </source>
</evidence>
<evidence type="ECO:0000256" key="7">
    <source>
        <dbReference type="ARBA" id="ARBA00022737"/>
    </source>
</evidence>
<keyword evidence="9" id="KW-0472">Membrane</keyword>
<evidence type="ECO:0000256" key="10">
    <source>
        <dbReference type="ARBA" id="ARBA00023157"/>
    </source>
</evidence>
<dbReference type="GO" id="GO:0005509">
    <property type="term" value="F:calcium ion binding"/>
    <property type="evidence" value="ECO:0007669"/>
    <property type="project" value="InterPro"/>
</dbReference>
<evidence type="ECO:0000256" key="8">
    <source>
        <dbReference type="ARBA" id="ARBA00022989"/>
    </source>
</evidence>
<keyword evidence="5" id="KW-0812">Transmembrane</keyword>
<dbReference type="InterPro" id="IPR011042">
    <property type="entry name" value="6-blade_b-propeller_TolB-like"/>
</dbReference>
<dbReference type="PANTHER" id="PTHR46513">
    <property type="entry name" value="VITELLOGENIN RECEPTOR-LIKE PROTEIN-RELATED-RELATED"/>
    <property type="match status" value="1"/>
</dbReference>
<dbReference type="SMART" id="SM00179">
    <property type="entry name" value="EGF_CA"/>
    <property type="match status" value="2"/>
</dbReference>
<dbReference type="SUPFAM" id="SSF63825">
    <property type="entry name" value="YWTD domain"/>
    <property type="match status" value="1"/>
</dbReference>
<evidence type="ECO:0000256" key="5">
    <source>
        <dbReference type="ARBA" id="ARBA00022692"/>
    </source>
</evidence>
<name>A7RIK9_NEMVE</name>
<dbReference type="GO" id="GO:0016020">
    <property type="term" value="C:membrane"/>
    <property type="evidence" value="ECO:0007669"/>
    <property type="project" value="UniProtKB-SubCell"/>
</dbReference>
<dbReference type="InterPro" id="IPR000152">
    <property type="entry name" value="EGF-type_Asp/Asn_hydroxyl_site"/>
</dbReference>
<dbReference type="InterPro" id="IPR050778">
    <property type="entry name" value="Cueball_EGF_LRP_Nidogen"/>
</dbReference>
<feature type="non-terminal residue" evidence="15">
    <location>
        <position position="321"/>
    </location>
</feature>
<reference evidence="15 16" key="1">
    <citation type="journal article" date="2007" name="Science">
        <title>Sea anemone genome reveals ancestral eumetazoan gene repertoire and genomic organization.</title>
        <authorList>
            <person name="Putnam N.H."/>
            <person name="Srivastava M."/>
            <person name="Hellsten U."/>
            <person name="Dirks B."/>
            <person name="Chapman J."/>
            <person name="Salamov A."/>
            <person name="Terry A."/>
            <person name="Shapiro H."/>
            <person name="Lindquist E."/>
            <person name="Kapitonov V.V."/>
            <person name="Jurka J."/>
            <person name="Genikhovich G."/>
            <person name="Grigoriev I.V."/>
            <person name="Lucas S.M."/>
            <person name="Steele R.E."/>
            <person name="Finnerty J.R."/>
            <person name="Technau U."/>
            <person name="Martindale M.Q."/>
            <person name="Rokhsar D.S."/>
        </authorList>
    </citation>
    <scope>NUCLEOTIDE SEQUENCE [LARGE SCALE GENOMIC DNA]</scope>
    <source>
        <strain evidence="16">CH2 X CH6</strain>
    </source>
</reference>
<feature type="repeat" description="LDL-receptor class B" evidence="13">
    <location>
        <begin position="210"/>
        <end position="253"/>
    </location>
</feature>
<dbReference type="Pfam" id="PF00058">
    <property type="entry name" value="Ldl_recept_b"/>
    <property type="match status" value="3"/>
</dbReference>
<dbReference type="InParanoid" id="A7RIK9"/>
<dbReference type="PROSITE" id="PS01187">
    <property type="entry name" value="EGF_CA"/>
    <property type="match status" value="1"/>
</dbReference>
<evidence type="ECO:0000256" key="1">
    <source>
        <dbReference type="ARBA" id="ARBA00004479"/>
    </source>
</evidence>
<dbReference type="Proteomes" id="UP000001593">
    <property type="component" value="Unassembled WGS sequence"/>
</dbReference>
<keyword evidence="4" id="KW-0254">Endocytosis</keyword>
<keyword evidence="10" id="KW-1015">Disulfide bond</keyword>
<organism evidence="15 16">
    <name type="scientific">Nematostella vectensis</name>
    <name type="common">Starlet sea anemone</name>
    <dbReference type="NCBI Taxonomy" id="45351"/>
    <lineage>
        <taxon>Eukaryota</taxon>
        <taxon>Metazoa</taxon>
        <taxon>Cnidaria</taxon>
        <taxon>Anthozoa</taxon>
        <taxon>Hexacorallia</taxon>
        <taxon>Actiniaria</taxon>
        <taxon>Edwardsiidae</taxon>
        <taxon>Nematostella</taxon>
    </lineage>
</organism>
<dbReference type="STRING" id="45351.A7RIK9"/>
<dbReference type="PANTHER" id="PTHR46513:SF13">
    <property type="entry name" value="EGF-LIKE DOMAIN-CONTAINING PROTEIN"/>
    <property type="match status" value="1"/>
</dbReference>
<evidence type="ECO:0000256" key="6">
    <source>
        <dbReference type="ARBA" id="ARBA00022729"/>
    </source>
</evidence>
<keyword evidence="6" id="KW-0732">Signal</keyword>
<dbReference type="Gene3D" id="2.120.10.30">
    <property type="entry name" value="TolB, C-terminal domain"/>
    <property type="match status" value="1"/>
</dbReference>
<dbReference type="PROSITE" id="PS00010">
    <property type="entry name" value="ASX_HYDROXYL"/>
    <property type="match status" value="1"/>
</dbReference>
<dbReference type="InterPro" id="IPR000742">
    <property type="entry name" value="EGF"/>
</dbReference>
<gene>
    <name evidence="15" type="ORF">NEMVEDRAFT_v1g61732</name>
</gene>
<dbReference type="PROSITE" id="PS51120">
    <property type="entry name" value="LDLRB"/>
    <property type="match status" value="3"/>
</dbReference>
<dbReference type="eggNOG" id="KOG1215">
    <property type="taxonomic scope" value="Eukaryota"/>
</dbReference>
<dbReference type="GO" id="GO:0006897">
    <property type="term" value="P:endocytosis"/>
    <property type="evidence" value="ECO:0007669"/>
    <property type="project" value="UniProtKB-KW"/>
</dbReference>
<proteinExistence type="inferred from homology"/>
<keyword evidence="11" id="KW-0675">Receptor</keyword>
<dbReference type="SMART" id="SM00135">
    <property type="entry name" value="LY"/>
    <property type="match status" value="5"/>
</dbReference>
<dbReference type="HOGENOM" id="CLU_008163_1_2_1"/>
<sequence length="321" mass="35814">ECAERNGGCSDTCRNTPRGAVCECPIGLTLGGGGHACVDIDECAEGKDDCSQTCANTHGEYECACVDGYKQTAAGHGCQAKGQLGLSRLYITRSLKGVVVPAVIQYLHGEDGGLDYDYTNETVYWADNSRHVIYASQLHRAWHDVTVLVQSKNTGRVDGIAVDWVGRNLYWTDDGRDTIEVASLRGRHRRTLFRTSLDRPRDIVLDSLSGIMYWTDWGSAPKIEKSHMDGKGREIMVFDNITWPNGLSLDLPSNRLYWTDGKHGTIESVTLDGKHRRSLFFGKHSHPFSLAVFGDHVYWTDWLMGLQMADKRTGDQRRVLV</sequence>
<dbReference type="PhylomeDB" id="A7RIK9"/>
<dbReference type="OMA" id="CANTHGE"/>
<evidence type="ECO:0000256" key="3">
    <source>
        <dbReference type="ARBA" id="ARBA00022536"/>
    </source>
</evidence>
<keyword evidence="16" id="KW-1185">Reference proteome</keyword>
<accession>A7RIK9</accession>
<evidence type="ECO:0000256" key="13">
    <source>
        <dbReference type="PROSITE-ProRule" id="PRU00461"/>
    </source>
</evidence>
<dbReference type="SMART" id="SM00181">
    <property type="entry name" value="EGF"/>
    <property type="match status" value="2"/>
</dbReference>
<keyword evidence="7" id="KW-0677">Repeat</keyword>
<dbReference type="FunFam" id="2.10.25.10:FF:000009">
    <property type="entry name" value="Low-density lipoprotein receptor isoform 1"/>
    <property type="match status" value="1"/>
</dbReference>
<dbReference type="InterPro" id="IPR018097">
    <property type="entry name" value="EGF_Ca-bd_CS"/>
</dbReference>
<dbReference type="PROSITE" id="PS01186">
    <property type="entry name" value="EGF_2"/>
    <property type="match status" value="1"/>
</dbReference>
<keyword evidence="8" id="KW-1133">Transmembrane helix</keyword>
<evidence type="ECO:0000313" key="16">
    <source>
        <dbReference type="Proteomes" id="UP000001593"/>
    </source>
</evidence>
<comment type="similarity">
    <text evidence="2">Belongs to the EGF domain peptide family.</text>
</comment>
<feature type="non-terminal residue" evidence="15">
    <location>
        <position position="1"/>
    </location>
</feature>
<dbReference type="EMBL" id="DS469512">
    <property type="protein sequence ID" value="EDO48729.1"/>
    <property type="molecule type" value="Genomic_DNA"/>
</dbReference>
<dbReference type="Pfam" id="PF07645">
    <property type="entry name" value="EGF_CA"/>
    <property type="match status" value="1"/>
</dbReference>
<keyword evidence="12" id="KW-0325">Glycoprotein</keyword>
<evidence type="ECO:0000256" key="12">
    <source>
        <dbReference type="ARBA" id="ARBA00023180"/>
    </source>
</evidence>
<evidence type="ECO:0000256" key="4">
    <source>
        <dbReference type="ARBA" id="ARBA00022583"/>
    </source>
</evidence>
<evidence type="ECO:0000256" key="9">
    <source>
        <dbReference type="ARBA" id="ARBA00023136"/>
    </source>
</evidence>
<evidence type="ECO:0000259" key="14">
    <source>
        <dbReference type="PROSITE" id="PS01186"/>
    </source>
</evidence>
<comment type="subcellular location">
    <subcellularLocation>
        <location evidence="1">Membrane</location>
        <topology evidence="1">Single-pass type I membrane protein</topology>
    </subcellularLocation>
</comment>
<dbReference type="SUPFAM" id="SSF57196">
    <property type="entry name" value="EGF/Laminin"/>
    <property type="match status" value="1"/>
</dbReference>